<protein>
    <recommendedName>
        <fullName evidence="1">SnoaL-like domain-containing protein</fullName>
    </recommendedName>
</protein>
<accession>A0A381XFJ8</accession>
<organism evidence="2">
    <name type="scientific">marine metagenome</name>
    <dbReference type="NCBI Taxonomy" id="408172"/>
    <lineage>
        <taxon>unclassified sequences</taxon>
        <taxon>metagenomes</taxon>
        <taxon>ecological metagenomes</taxon>
    </lineage>
</organism>
<proteinExistence type="predicted"/>
<dbReference type="EMBL" id="UINC01014920">
    <property type="protein sequence ID" value="SVA63251.1"/>
    <property type="molecule type" value="Genomic_DNA"/>
</dbReference>
<dbReference type="Gene3D" id="3.10.450.50">
    <property type="match status" value="1"/>
</dbReference>
<evidence type="ECO:0000313" key="2">
    <source>
        <dbReference type="EMBL" id="SVA63251.1"/>
    </source>
</evidence>
<feature type="domain" description="SnoaL-like" evidence="1">
    <location>
        <begin position="13"/>
        <end position="137"/>
    </location>
</feature>
<dbReference type="InterPro" id="IPR037401">
    <property type="entry name" value="SnoaL-like"/>
</dbReference>
<reference evidence="2" key="1">
    <citation type="submission" date="2018-05" db="EMBL/GenBank/DDBJ databases">
        <authorList>
            <person name="Lanie J.A."/>
            <person name="Ng W.-L."/>
            <person name="Kazmierczak K.M."/>
            <person name="Andrzejewski T.M."/>
            <person name="Davidsen T.M."/>
            <person name="Wayne K.J."/>
            <person name="Tettelin H."/>
            <person name="Glass J.I."/>
            <person name="Rusch D."/>
            <person name="Podicherti R."/>
            <person name="Tsui H.-C.T."/>
            <person name="Winkler M.E."/>
        </authorList>
    </citation>
    <scope>NUCLEOTIDE SEQUENCE</scope>
</reference>
<gene>
    <name evidence="2" type="ORF">METZ01_LOCUS116105</name>
</gene>
<dbReference type="InterPro" id="IPR032710">
    <property type="entry name" value="NTF2-like_dom_sf"/>
</dbReference>
<dbReference type="SUPFAM" id="SSF54427">
    <property type="entry name" value="NTF2-like"/>
    <property type="match status" value="1"/>
</dbReference>
<name>A0A381XFJ8_9ZZZZ</name>
<dbReference type="AlphaFoldDB" id="A0A381XFJ8"/>
<sequence length="160" mass="18135">MPDKNNLEKRVQILEDTLAIQTLKHVYLNACDAKDVPALISTFVESDCLIDYGSVGVFQNRQDLAKVFTEVACHDYMLESHHASNPVIEIEDQINAVGSWSLTYTLINTQDSSVVTLQGHYADTYIKTQDKWLIKETVFRLKSTLQLKIEEDLLKVIFAG</sequence>
<evidence type="ECO:0000259" key="1">
    <source>
        <dbReference type="Pfam" id="PF13577"/>
    </source>
</evidence>
<dbReference type="Pfam" id="PF13577">
    <property type="entry name" value="SnoaL_4"/>
    <property type="match status" value="1"/>
</dbReference>